<feature type="compositionally biased region" description="Basic residues" evidence="1">
    <location>
        <begin position="153"/>
        <end position="162"/>
    </location>
</feature>
<feature type="compositionally biased region" description="Pro residues" evidence="1">
    <location>
        <begin position="121"/>
        <end position="130"/>
    </location>
</feature>
<proteinExistence type="predicted"/>
<protein>
    <submittedName>
        <fullName evidence="2">Uncharacterized protein</fullName>
    </submittedName>
</protein>
<feature type="compositionally biased region" description="Low complexity" evidence="1">
    <location>
        <begin position="140"/>
        <end position="152"/>
    </location>
</feature>
<dbReference type="AlphaFoldDB" id="A0A8H5D0A6"/>
<dbReference type="EMBL" id="JAACJM010000071">
    <property type="protein sequence ID" value="KAF5351302.1"/>
    <property type="molecule type" value="Genomic_DNA"/>
</dbReference>
<feature type="compositionally biased region" description="Low complexity" evidence="1">
    <location>
        <begin position="111"/>
        <end position="120"/>
    </location>
</feature>
<dbReference type="Proteomes" id="UP000559256">
    <property type="component" value="Unassembled WGS sequence"/>
</dbReference>
<reference evidence="2 3" key="1">
    <citation type="journal article" date="2020" name="ISME J.">
        <title>Uncovering the hidden diversity of litter-decomposition mechanisms in mushroom-forming fungi.</title>
        <authorList>
            <person name="Floudas D."/>
            <person name="Bentzer J."/>
            <person name="Ahren D."/>
            <person name="Johansson T."/>
            <person name="Persson P."/>
            <person name="Tunlid A."/>
        </authorList>
    </citation>
    <scope>NUCLEOTIDE SEQUENCE [LARGE SCALE GENOMIC DNA]</scope>
    <source>
        <strain evidence="2 3">CBS 291.85</strain>
    </source>
</reference>
<keyword evidence="3" id="KW-1185">Reference proteome</keyword>
<accession>A0A8H5D0A6</accession>
<dbReference type="OrthoDB" id="3233731at2759"/>
<evidence type="ECO:0000313" key="2">
    <source>
        <dbReference type="EMBL" id="KAF5351302.1"/>
    </source>
</evidence>
<evidence type="ECO:0000256" key="1">
    <source>
        <dbReference type="SAM" id="MobiDB-lite"/>
    </source>
</evidence>
<name>A0A8H5D0A6_9AGAR</name>
<organism evidence="2 3">
    <name type="scientific">Tetrapyrgos nigripes</name>
    <dbReference type="NCBI Taxonomy" id="182062"/>
    <lineage>
        <taxon>Eukaryota</taxon>
        <taxon>Fungi</taxon>
        <taxon>Dikarya</taxon>
        <taxon>Basidiomycota</taxon>
        <taxon>Agaricomycotina</taxon>
        <taxon>Agaricomycetes</taxon>
        <taxon>Agaricomycetidae</taxon>
        <taxon>Agaricales</taxon>
        <taxon>Marasmiineae</taxon>
        <taxon>Marasmiaceae</taxon>
        <taxon>Tetrapyrgos</taxon>
    </lineage>
</organism>
<feature type="compositionally biased region" description="Low complexity" evidence="1">
    <location>
        <begin position="216"/>
        <end position="233"/>
    </location>
</feature>
<feature type="compositionally biased region" description="Low complexity" evidence="1">
    <location>
        <begin position="177"/>
        <end position="188"/>
    </location>
</feature>
<comment type="caution">
    <text evidence="2">The sequence shown here is derived from an EMBL/GenBank/DDBJ whole genome shotgun (WGS) entry which is preliminary data.</text>
</comment>
<sequence>MKPIHPVNVPLPLPVDLFTESKPKVTRRRRSSTFTAITNWTLAVQPGSPAPLSPESKPTPKNASSFDLTSHGYTSVFVQLPYTPTTPGTPKTPTGIKRMRSFGILKRARAKSNAAADRAPPSGPLPPVPSLPHAHRRPRSGSVSPKSPSFPSKSKKPAHGKSKSFSASTLKKDKRSTATTTPPLPPSLTSELLLMQLFDGGSLESHAQRVMEKQAKAALPAGSSKSSSKTGTLGAEPLTVNAVYRDENGVMWRDEDEALEYKKLLPPSHTQPPSPSTPWVGFDSRKGSIASVLTTSSNGNSNQVDLADVITPVNVEAYGGVAMHVLNVNANGGMYSSSLPSSSAQNKRTRRRPAPLKLNSADDVRHLNVFEDSFVPIAVPVPVSASVSSLTSPSTTRAPACAPLTALSSGWDADGDVIMRERDHDHDSMTSDGRRNGVIFASPTNPLMFITKKASRMGPGLRGRAKSVSKALFGAA</sequence>
<evidence type="ECO:0000313" key="3">
    <source>
        <dbReference type="Proteomes" id="UP000559256"/>
    </source>
</evidence>
<gene>
    <name evidence="2" type="ORF">D9758_007989</name>
</gene>
<feature type="region of interest" description="Disordered" evidence="1">
    <location>
        <begin position="45"/>
        <end position="67"/>
    </location>
</feature>
<feature type="region of interest" description="Disordered" evidence="1">
    <location>
        <begin position="214"/>
        <end position="233"/>
    </location>
</feature>
<feature type="region of interest" description="Disordered" evidence="1">
    <location>
        <begin position="107"/>
        <end position="188"/>
    </location>
</feature>